<dbReference type="SUPFAM" id="SSF53167">
    <property type="entry name" value="Purine and uridine phosphorylases"/>
    <property type="match status" value="2"/>
</dbReference>
<dbReference type="GO" id="GO:0009116">
    <property type="term" value="P:nucleoside metabolic process"/>
    <property type="evidence" value="ECO:0007669"/>
    <property type="project" value="InterPro"/>
</dbReference>
<dbReference type="PANTHER" id="PTHR46082">
    <property type="entry name" value="ATP/GTP-BINDING PROTEIN-RELATED"/>
    <property type="match status" value="1"/>
</dbReference>
<evidence type="ECO:0000313" key="3">
    <source>
        <dbReference type="EMBL" id="KAF7510936.1"/>
    </source>
</evidence>
<organism evidence="3 4">
    <name type="scientific">Endocarpon pusillum</name>
    <dbReference type="NCBI Taxonomy" id="364733"/>
    <lineage>
        <taxon>Eukaryota</taxon>
        <taxon>Fungi</taxon>
        <taxon>Dikarya</taxon>
        <taxon>Ascomycota</taxon>
        <taxon>Pezizomycotina</taxon>
        <taxon>Eurotiomycetes</taxon>
        <taxon>Chaetothyriomycetidae</taxon>
        <taxon>Verrucariales</taxon>
        <taxon>Verrucariaceae</taxon>
        <taxon>Endocarpon</taxon>
    </lineage>
</organism>
<dbReference type="Gene3D" id="3.40.50.1580">
    <property type="entry name" value="Nucleoside phosphorylase domain"/>
    <property type="match status" value="2"/>
</dbReference>
<name>A0A8H7APZ1_9EURO</name>
<dbReference type="PANTHER" id="PTHR46082:SF11">
    <property type="entry name" value="AAA+ ATPASE DOMAIN-CONTAINING PROTEIN-RELATED"/>
    <property type="match status" value="1"/>
</dbReference>
<dbReference type="InterPro" id="IPR035994">
    <property type="entry name" value="Nucleoside_phosphorylase_sf"/>
</dbReference>
<accession>A0A8H7APZ1</accession>
<dbReference type="InterPro" id="IPR053137">
    <property type="entry name" value="NLR-like"/>
</dbReference>
<evidence type="ECO:0000256" key="1">
    <source>
        <dbReference type="SAM" id="MobiDB-lite"/>
    </source>
</evidence>
<evidence type="ECO:0000259" key="2">
    <source>
        <dbReference type="Pfam" id="PF01048"/>
    </source>
</evidence>
<dbReference type="AlphaFoldDB" id="A0A8H7APZ1"/>
<evidence type="ECO:0000313" key="4">
    <source>
        <dbReference type="Proteomes" id="UP000606974"/>
    </source>
</evidence>
<protein>
    <recommendedName>
        <fullName evidence="2">Nucleoside phosphorylase domain-containing protein</fullName>
    </recommendedName>
</protein>
<dbReference type="Proteomes" id="UP000606974">
    <property type="component" value="Unassembled WGS sequence"/>
</dbReference>
<proteinExistence type="predicted"/>
<dbReference type="Pfam" id="PF01048">
    <property type="entry name" value="PNP_UDP_1"/>
    <property type="match status" value="1"/>
</dbReference>
<reference evidence="3" key="1">
    <citation type="submission" date="2020-02" db="EMBL/GenBank/DDBJ databases">
        <authorList>
            <person name="Palmer J.M."/>
        </authorList>
    </citation>
    <scope>NUCLEOTIDE SEQUENCE</scope>
    <source>
        <strain evidence="3">EPUS1.4</strain>
        <tissue evidence="3">Thallus</tissue>
    </source>
</reference>
<feature type="compositionally biased region" description="Basic and acidic residues" evidence="1">
    <location>
        <begin position="94"/>
        <end position="105"/>
    </location>
</feature>
<sequence>MVGIGGGVPSVRHDIRLGDIVVSASRGGKGAVFQYDRGRLIQDQAFVPAGLSKEPPMVLQRAMNRLNDNYYSEGHRLEKTIKDILEKNSRLREQYKRPDPSRDRLYNGSYTHPQDDTRRCDKFCDTSRLIARYERTLDEDNPAIHYGLIASANQLMRDALARDRIAAENDVLCFETEAAGVMNHFPNLVIRGICDYSDTHIHTGWHGYAAMAAAAYVKDLLYQVPSSNNEPEKSIRDGPSGQSKETSVVLTPLEPRHRRNIEIAIICALPREADAVKALFDNCWDDTGQKYGKTKGDPNAYTIGAIGCHNVVLAHLPDMGEINAASVAASCKSSFENIKLALVVGICGGVPFPKGHEGIMLGDVVVSHGIIQYDFGKQYPEGFQMKDGPLDILPRPSMEIQSLLAKLKTHDDRKGSTREDV</sequence>
<dbReference type="OrthoDB" id="1577640at2759"/>
<feature type="domain" description="Nucleoside phosphorylase" evidence="2">
    <location>
        <begin position="262"/>
        <end position="381"/>
    </location>
</feature>
<dbReference type="EMBL" id="JAACFV010000025">
    <property type="protein sequence ID" value="KAF7510936.1"/>
    <property type="molecule type" value="Genomic_DNA"/>
</dbReference>
<comment type="caution">
    <text evidence="3">The sequence shown here is derived from an EMBL/GenBank/DDBJ whole genome shotgun (WGS) entry which is preliminary data.</text>
</comment>
<dbReference type="GO" id="GO:0003824">
    <property type="term" value="F:catalytic activity"/>
    <property type="evidence" value="ECO:0007669"/>
    <property type="project" value="InterPro"/>
</dbReference>
<gene>
    <name evidence="3" type="ORF">GJ744_005766</name>
</gene>
<keyword evidence="4" id="KW-1185">Reference proteome</keyword>
<feature type="region of interest" description="Disordered" evidence="1">
    <location>
        <begin position="94"/>
        <end position="113"/>
    </location>
</feature>
<feature type="region of interest" description="Disordered" evidence="1">
    <location>
        <begin position="228"/>
        <end position="248"/>
    </location>
</feature>
<dbReference type="InterPro" id="IPR000845">
    <property type="entry name" value="Nucleoside_phosphorylase_d"/>
</dbReference>